<organism evidence="2 3">
    <name type="scientific">Stephanodiscus triporus</name>
    <dbReference type="NCBI Taxonomy" id="2934178"/>
    <lineage>
        <taxon>Eukaryota</taxon>
        <taxon>Sar</taxon>
        <taxon>Stramenopiles</taxon>
        <taxon>Ochrophyta</taxon>
        <taxon>Bacillariophyta</taxon>
        <taxon>Coscinodiscophyceae</taxon>
        <taxon>Thalassiosirophycidae</taxon>
        <taxon>Stephanodiscales</taxon>
        <taxon>Stephanodiscaceae</taxon>
        <taxon>Stephanodiscus</taxon>
    </lineage>
</organism>
<keyword evidence="3" id="KW-1185">Reference proteome</keyword>
<protein>
    <submittedName>
        <fullName evidence="2">Uncharacterized protein</fullName>
    </submittedName>
</protein>
<feature type="region of interest" description="Disordered" evidence="1">
    <location>
        <begin position="201"/>
        <end position="240"/>
    </location>
</feature>
<feature type="region of interest" description="Disordered" evidence="1">
    <location>
        <begin position="156"/>
        <end position="178"/>
    </location>
</feature>
<sequence length="294" mass="31016">MGRKKSQKQRRAGEKKDASPTLDESRQATEKTIVERLEDDADAAGSGGAIAATENVGGGDENTAADAGIDDDRMDSFVEWMNGDAAGSGGAIAATDDVGEDGEKTAADDDGHDAFSPTDVIAAAAASSNDDSAAADEVGEDMFSFIGDLRMLGMVDQPDRNDCGEEERESSPLMPVEDESCDAHPIELALPRDVDVNSEPAIGELASRGHDPVDESTKTDKVVGGKRKERKSNDRSPKAAGGMEVLIDGSWILVNDNNIEEESVVDDGEVGLSLIRKLARKIAARSCCCSKELR</sequence>
<feature type="region of interest" description="Disordered" evidence="1">
    <location>
        <begin position="1"/>
        <end position="115"/>
    </location>
</feature>
<dbReference type="Proteomes" id="UP001530315">
    <property type="component" value="Unassembled WGS sequence"/>
</dbReference>
<evidence type="ECO:0000313" key="2">
    <source>
        <dbReference type="EMBL" id="KAL3763224.1"/>
    </source>
</evidence>
<proteinExistence type="predicted"/>
<dbReference type="AlphaFoldDB" id="A0ABD3MGZ5"/>
<comment type="caution">
    <text evidence="2">The sequence shown here is derived from an EMBL/GenBank/DDBJ whole genome shotgun (WGS) entry which is preliminary data.</text>
</comment>
<feature type="compositionally biased region" description="Basic and acidic residues" evidence="1">
    <location>
        <begin position="11"/>
        <end position="36"/>
    </location>
</feature>
<reference evidence="2 3" key="1">
    <citation type="submission" date="2024-10" db="EMBL/GenBank/DDBJ databases">
        <title>Updated reference genomes for cyclostephanoid diatoms.</title>
        <authorList>
            <person name="Roberts W.R."/>
            <person name="Alverson A.J."/>
        </authorList>
    </citation>
    <scope>NUCLEOTIDE SEQUENCE [LARGE SCALE GENOMIC DNA]</scope>
    <source>
        <strain evidence="2 3">AJA276-08</strain>
    </source>
</reference>
<accession>A0ABD3MGZ5</accession>
<feature type="compositionally biased region" description="Basic and acidic residues" evidence="1">
    <location>
        <begin position="101"/>
        <end position="113"/>
    </location>
</feature>
<evidence type="ECO:0000256" key="1">
    <source>
        <dbReference type="SAM" id="MobiDB-lite"/>
    </source>
</evidence>
<feature type="compositionally biased region" description="Basic and acidic residues" evidence="1">
    <location>
        <begin position="207"/>
        <end position="223"/>
    </location>
</feature>
<name>A0ABD3MGZ5_9STRA</name>
<dbReference type="EMBL" id="JALLAZ020001806">
    <property type="protein sequence ID" value="KAL3763224.1"/>
    <property type="molecule type" value="Genomic_DNA"/>
</dbReference>
<gene>
    <name evidence="2" type="ORF">ACHAW5_005491</name>
</gene>
<feature type="compositionally biased region" description="Basic residues" evidence="1">
    <location>
        <begin position="1"/>
        <end position="10"/>
    </location>
</feature>
<evidence type="ECO:0000313" key="3">
    <source>
        <dbReference type="Proteomes" id="UP001530315"/>
    </source>
</evidence>